<dbReference type="PATRIC" id="fig|47500.12.peg.3803"/>
<gene>
    <name evidence="1" type="ORF">AF333_15230</name>
</gene>
<sequence length="99" mass="11327">MIWLLMDRKACGVAFTGWKIYIWAGSIDEFAEKVVGSMDSLLVELVKTLQVEQRQAEQRANELLDMPDYMAHFYWNGKAKALADTIQQIKRMEKKGTAG</sequence>
<organism evidence="1 2">
    <name type="scientific">Aneurinibacillus migulanus</name>
    <name type="common">Bacillus migulanus</name>
    <dbReference type="NCBI Taxonomy" id="47500"/>
    <lineage>
        <taxon>Bacteria</taxon>
        <taxon>Bacillati</taxon>
        <taxon>Bacillota</taxon>
        <taxon>Bacilli</taxon>
        <taxon>Bacillales</taxon>
        <taxon>Paenibacillaceae</taxon>
        <taxon>Aneurinibacillus group</taxon>
        <taxon>Aneurinibacillus</taxon>
    </lineage>
</organism>
<dbReference type="EMBL" id="LGUG01000004">
    <property type="protein sequence ID" value="KON96625.1"/>
    <property type="molecule type" value="Genomic_DNA"/>
</dbReference>
<dbReference type="Proteomes" id="UP000037269">
    <property type="component" value="Unassembled WGS sequence"/>
</dbReference>
<dbReference type="OrthoDB" id="9908921at2"/>
<dbReference type="STRING" id="47500.AF333_15230"/>
<evidence type="ECO:0000313" key="2">
    <source>
        <dbReference type="Proteomes" id="UP000037269"/>
    </source>
</evidence>
<accession>A0A0D1XRJ8</accession>
<comment type="caution">
    <text evidence="1">The sequence shown here is derived from an EMBL/GenBank/DDBJ whole genome shotgun (WGS) entry which is preliminary data.</text>
</comment>
<dbReference type="RefSeq" id="WP_043066602.1">
    <property type="nucleotide sequence ID" value="NZ_BJOA01000284.1"/>
</dbReference>
<dbReference type="AlphaFoldDB" id="A0A0D1XRJ8"/>
<keyword evidence="2" id="KW-1185">Reference proteome</keyword>
<proteinExistence type="predicted"/>
<reference evidence="1 2" key="1">
    <citation type="submission" date="2015-07" db="EMBL/GenBank/DDBJ databases">
        <title>Fjat-14205 dsm 2895.</title>
        <authorList>
            <person name="Liu B."/>
            <person name="Wang J."/>
            <person name="Zhu Y."/>
            <person name="Liu G."/>
            <person name="Chen Q."/>
            <person name="Chen Z."/>
            <person name="Lan J."/>
            <person name="Che J."/>
            <person name="Ge C."/>
            <person name="Shi H."/>
            <person name="Pan Z."/>
            <person name="Liu X."/>
        </authorList>
    </citation>
    <scope>NUCLEOTIDE SEQUENCE [LARGE SCALE GENOMIC DNA]</scope>
    <source>
        <strain evidence="1 2">DSM 2895</strain>
    </source>
</reference>
<protein>
    <submittedName>
        <fullName evidence="1">Uncharacterized protein</fullName>
    </submittedName>
</protein>
<evidence type="ECO:0000313" key="1">
    <source>
        <dbReference type="EMBL" id="KON96625.1"/>
    </source>
</evidence>
<name>A0A0D1XRJ8_ANEMI</name>